<dbReference type="AlphaFoldDB" id="A0A0W0XVK7"/>
<dbReference type="Pfam" id="PF18493">
    <property type="entry name" value="DUF5617"/>
    <property type="match status" value="1"/>
</dbReference>
<evidence type="ECO:0000313" key="3">
    <source>
        <dbReference type="Proteomes" id="UP000054608"/>
    </source>
</evidence>
<dbReference type="RefSeq" id="WP_058531021.1">
    <property type="nucleotide sequence ID" value="NZ_CAAAIN010000001.1"/>
</dbReference>
<dbReference type="OrthoDB" id="5654066at2"/>
<protein>
    <recommendedName>
        <fullName evidence="1">RavJ-like C-terminal domain-containing protein</fullName>
    </recommendedName>
</protein>
<reference evidence="2 3" key="1">
    <citation type="submission" date="2015-11" db="EMBL/GenBank/DDBJ databases">
        <title>Genomic analysis of 38 Legionella species identifies large and diverse effector repertoires.</title>
        <authorList>
            <person name="Burstein D."/>
            <person name="Amaro F."/>
            <person name="Zusman T."/>
            <person name="Lifshitz Z."/>
            <person name="Cohen O."/>
            <person name="Gilbert J.A."/>
            <person name="Pupko T."/>
            <person name="Shuman H.A."/>
            <person name="Segal G."/>
        </authorList>
    </citation>
    <scope>NUCLEOTIDE SEQUENCE [LARGE SCALE GENOMIC DNA]</scope>
    <source>
        <strain evidence="2 3">WA-270A-C2</strain>
    </source>
</reference>
<organism evidence="2 3">
    <name type="scientific">Legionella rubrilucens</name>
    <dbReference type="NCBI Taxonomy" id="458"/>
    <lineage>
        <taxon>Bacteria</taxon>
        <taxon>Pseudomonadati</taxon>
        <taxon>Pseudomonadota</taxon>
        <taxon>Gammaproteobacteria</taxon>
        <taxon>Legionellales</taxon>
        <taxon>Legionellaceae</taxon>
        <taxon>Legionella</taxon>
    </lineage>
</organism>
<dbReference type="Proteomes" id="UP000054608">
    <property type="component" value="Unassembled WGS sequence"/>
</dbReference>
<keyword evidence="3" id="KW-1185">Reference proteome</keyword>
<comment type="caution">
    <text evidence="2">The sequence shown here is derived from an EMBL/GenBank/DDBJ whole genome shotgun (WGS) entry which is preliminary data.</text>
</comment>
<name>A0A0W0XVK7_9GAMM</name>
<accession>A0A0W0XVK7</accession>
<dbReference type="PATRIC" id="fig|458.5.peg.953"/>
<evidence type="ECO:0000313" key="2">
    <source>
        <dbReference type="EMBL" id="KTD48569.1"/>
    </source>
</evidence>
<gene>
    <name evidence="2" type="ORF">Lrub_0920</name>
</gene>
<sequence length="423" mass="49363">MTFKLTYFKTVNLSETLWIEKIRNMVSRLIDTIDTFEIPDDPVIVHYVAKDWLRIMSAQSLKSMLDYQQQHLDYVQQYAKDPSGIALSLNRATGLIPLEHQYNLFLALLIEEKLDYQAIFTLCKSFVKKWNFYREIDPQLKDKTLFGSIRETFSAKEQAYFDKFAACFTQDSLSDFIPITSYVENLHFQQVSYFKKCKDYKKSMGSRKYNEICCPVTREVIDGKKSLLTREAADSFIAIYMVLASMARVETDEIQAFLEKQELDYLRLSEQKLYRYLQNPRLFGFTSAIRQLLLEMGVAKIKLTFKGDYTHLWSLQETTPKQNALKILIDYSKMDSTYPALVRFFTAHTQRHHHPLVKVAVDALVQGENIHSVMMTLETEARKHPFFNEEGSLMRRLRFITMHIGNGAAPCKKEPKEEITLTV</sequence>
<evidence type="ECO:0000259" key="1">
    <source>
        <dbReference type="Pfam" id="PF18493"/>
    </source>
</evidence>
<feature type="domain" description="RavJ-like C-terminal" evidence="1">
    <location>
        <begin position="309"/>
        <end position="400"/>
    </location>
</feature>
<proteinExistence type="predicted"/>
<dbReference type="EMBL" id="LNYT01000007">
    <property type="protein sequence ID" value="KTD48569.1"/>
    <property type="molecule type" value="Genomic_DNA"/>
</dbReference>
<dbReference type="InterPro" id="IPR041234">
    <property type="entry name" value="RavJ-like_C"/>
</dbReference>